<dbReference type="Pfam" id="PF23494">
    <property type="entry name" value="bPH_10"/>
    <property type="match status" value="1"/>
</dbReference>
<proteinExistence type="predicted"/>
<organism evidence="4">
    <name type="scientific">Paenibacillus sp. SYP-B3998</name>
    <dbReference type="NCBI Taxonomy" id="2678564"/>
    <lineage>
        <taxon>Bacteria</taxon>
        <taxon>Bacillati</taxon>
        <taxon>Bacillota</taxon>
        <taxon>Bacilli</taxon>
        <taxon>Bacillales</taxon>
        <taxon>Paenibacillaceae</taxon>
        <taxon>Paenibacillus</taxon>
    </lineage>
</organism>
<feature type="domain" description="Cysteinyl-tRNA ligase anticodon binding" evidence="2">
    <location>
        <begin position="174"/>
        <end position="224"/>
    </location>
</feature>
<comment type="caution">
    <text evidence="4">The sequence shown here is derived from an EMBL/GenBank/DDBJ whole genome shotgun (WGS) entry which is preliminary data.</text>
</comment>
<dbReference type="InterPro" id="IPR056411">
    <property type="entry name" value="CysS_C"/>
</dbReference>
<keyword evidence="1" id="KW-1133">Transmembrane helix</keyword>
<dbReference type="EMBL" id="JAAIKC010000006">
    <property type="protein sequence ID" value="NEW07635.1"/>
    <property type="molecule type" value="Genomic_DNA"/>
</dbReference>
<keyword evidence="1" id="KW-0472">Membrane</keyword>
<evidence type="ECO:0000256" key="1">
    <source>
        <dbReference type="SAM" id="Phobius"/>
    </source>
</evidence>
<sequence>MRQSQNRTILGLTLFEKVLIWVLLLISGFVLGWFLPNIANWAVRLVWVPFKGPLELIASFKGSWLRYLTTSIGVLAGLYIIYIVFKESLTISISDKDVQLSINDIEETYAKEELTVCFLENKQLVLLGTWGQELFREKVESSSTRISDAFKRYGFPWSKEDPFKDQYRLWVSASPDLELGVNALLQARKIAIEKKEISDVKEIKRELSKLGIAVRDEANLQYWRTTSQPTRS</sequence>
<feature type="transmembrane region" description="Helical" evidence="1">
    <location>
        <begin position="64"/>
        <end position="85"/>
    </location>
</feature>
<dbReference type="Pfam" id="PF23493">
    <property type="entry name" value="CysS_C"/>
    <property type="match status" value="1"/>
</dbReference>
<dbReference type="InterPro" id="IPR057798">
    <property type="entry name" value="PH_YqeB"/>
</dbReference>
<reference evidence="4" key="1">
    <citation type="submission" date="2020-02" db="EMBL/GenBank/DDBJ databases">
        <authorList>
            <person name="Shen X.-R."/>
            <person name="Zhang Y.-X."/>
        </authorList>
    </citation>
    <scope>NUCLEOTIDE SEQUENCE</scope>
    <source>
        <strain evidence="4">SYP-B3998</strain>
    </source>
</reference>
<accession>A0A6G3ZZU6</accession>
<keyword evidence="1" id="KW-0812">Transmembrane</keyword>
<feature type="transmembrane region" description="Helical" evidence="1">
    <location>
        <begin position="20"/>
        <end position="43"/>
    </location>
</feature>
<name>A0A6G3ZZU6_9BACL</name>
<feature type="domain" description="YqeB PH" evidence="3">
    <location>
        <begin position="8"/>
        <end position="158"/>
    </location>
</feature>
<evidence type="ECO:0000259" key="3">
    <source>
        <dbReference type="Pfam" id="PF23494"/>
    </source>
</evidence>
<evidence type="ECO:0000313" key="4">
    <source>
        <dbReference type="EMBL" id="NEW07635.1"/>
    </source>
</evidence>
<dbReference type="RefSeq" id="WP_163948964.1">
    <property type="nucleotide sequence ID" value="NZ_JAAIKC010000006.1"/>
</dbReference>
<gene>
    <name evidence="4" type="ORF">GK047_16665</name>
</gene>
<protein>
    <submittedName>
        <fullName evidence="4">DUF308 domain-containing protein</fullName>
    </submittedName>
</protein>
<dbReference type="AlphaFoldDB" id="A0A6G3ZZU6"/>
<evidence type="ECO:0000259" key="2">
    <source>
        <dbReference type="Pfam" id="PF23493"/>
    </source>
</evidence>